<protein>
    <submittedName>
        <fullName evidence="1">Uncharacterized protein</fullName>
    </submittedName>
</protein>
<evidence type="ECO:0000313" key="1">
    <source>
        <dbReference type="EMBL" id="KAF0711605.1"/>
    </source>
</evidence>
<sequence length="53" mass="6065">MDLLEAVSPIYSRASLSSVFDLDWLRRHLNSIAQIDWAWLPDASNILPLPLDE</sequence>
<dbReference type="AlphaFoldDB" id="A0A6A4ZPR6"/>
<feature type="non-terminal residue" evidence="1">
    <location>
        <position position="53"/>
    </location>
</feature>
<comment type="caution">
    <text evidence="1">The sequence shown here is derived from an EMBL/GenBank/DDBJ whole genome shotgun (WGS) entry which is preliminary data.</text>
</comment>
<name>A0A6A4ZPR6_9STRA</name>
<reference evidence="1" key="1">
    <citation type="submission" date="2019-06" db="EMBL/GenBank/DDBJ databases">
        <title>Genomics analysis of Aphanomyces spp. identifies a new class of oomycete effector associated with host adaptation.</title>
        <authorList>
            <person name="Gaulin E."/>
        </authorList>
    </citation>
    <scope>NUCLEOTIDE SEQUENCE</scope>
    <source>
        <strain evidence="1">CBS 578.67</strain>
    </source>
</reference>
<gene>
    <name evidence="1" type="ORF">As57867_005167</name>
</gene>
<proteinExistence type="predicted"/>
<organism evidence="1">
    <name type="scientific">Aphanomyces stellatus</name>
    <dbReference type="NCBI Taxonomy" id="120398"/>
    <lineage>
        <taxon>Eukaryota</taxon>
        <taxon>Sar</taxon>
        <taxon>Stramenopiles</taxon>
        <taxon>Oomycota</taxon>
        <taxon>Saprolegniomycetes</taxon>
        <taxon>Saprolegniales</taxon>
        <taxon>Verrucalvaceae</taxon>
        <taxon>Aphanomyces</taxon>
    </lineage>
</organism>
<accession>A0A6A4ZPR6</accession>
<dbReference type="EMBL" id="VJMH01001558">
    <property type="protein sequence ID" value="KAF0711605.1"/>
    <property type="molecule type" value="Genomic_DNA"/>
</dbReference>